<dbReference type="Gramene" id="TraesSTA2D03G01073440.1">
    <property type="protein sequence ID" value="TraesSTA2D03G01073440.1"/>
    <property type="gene ID" value="TraesSTA2D03G01073440"/>
</dbReference>
<accession>A0A3B6D7B8</accession>
<evidence type="ECO:0000256" key="1">
    <source>
        <dbReference type="SAM" id="MobiDB-lite"/>
    </source>
</evidence>
<dbReference type="OrthoDB" id="631752at2759"/>
<dbReference type="Gramene" id="TraesWEE_scaffold_027848_01G000600.1">
    <property type="protein sequence ID" value="TraesWEE_scaffold_027848_01G000600.1"/>
    <property type="gene ID" value="TraesWEE_scaffold_027848_01G000600"/>
</dbReference>
<dbReference type="SMR" id="A0A3B6D7B8"/>
<name>A0A3B6D7B8_WHEAT</name>
<dbReference type="OMA" id="LVMKMSP"/>
<sequence>MDGNSRSSSKRAKLLVMKMGPQIKVKLSIKQQNERLEIENKILAIENHKMREELRTYRCVACLKIENACLKAELARSFRNAAAILEAEAQSELEVGFSSTAPQIPADTSATGPLQPGAAGSQDEQRE</sequence>
<dbReference type="EnsemblPlants" id="TraesCS2D02G010000.1">
    <property type="protein sequence ID" value="TraesCS2D02G010000.1"/>
    <property type="gene ID" value="TraesCS2D02G010000"/>
</dbReference>
<proteinExistence type="predicted"/>
<keyword evidence="3" id="KW-1185">Reference proteome</keyword>
<feature type="region of interest" description="Disordered" evidence="1">
    <location>
        <begin position="96"/>
        <end position="127"/>
    </location>
</feature>
<dbReference type="Gramene" id="TraesCLE_scaffold_024659_01G000600.1">
    <property type="protein sequence ID" value="TraesCLE_scaffold_024659_01G000600.1"/>
    <property type="gene ID" value="TraesCLE_scaffold_024659_01G000600"/>
</dbReference>
<dbReference type="AlphaFoldDB" id="A0A3B6D7B8"/>
<dbReference type="Gramene" id="TraesJAG2D03G01088500.1">
    <property type="protein sequence ID" value="TraesJAG2D03G01088500.1"/>
    <property type="gene ID" value="TraesJAG2D03G01088500"/>
</dbReference>
<dbReference type="STRING" id="4565.A0A3B6D7B8"/>
<evidence type="ECO:0000313" key="2">
    <source>
        <dbReference type="EnsemblPlants" id="TraesCS2D02G010000.1"/>
    </source>
</evidence>
<reference evidence="2" key="2">
    <citation type="submission" date="2018-10" db="UniProtKB">
        <authorList>
            <consortium name="EnsemblPlants"/>
        </authorList>
    </citation>
    <scope>IDENTIFICATION</scope>
</reference>
<organism evidence="2">
    <name type="scientific">Triticum aestivum</name>
    <name type="common">Wheat</name>
    <dbReference type="NCBI Taxonomy" id="4565"/>
    <lineage>
        <taxon>Eukaryota</taxon>
        <taxon>Viridiplantae</taxon>
        <taxon>Streptophyta</taxon>
        <taxon>Embryophyta</taxon>
        <taxon>Tracheophyta</taxon>
        <taxon>Spermatophyta</taxon>
        <taxon>Magnoliopsida</taxon>
        <taxon>Liliopsida</taxon>
        <taxon>Poales</taxon>
        <taxon>Poaceae</taxon>
        <taxon>BOP clade</taxon>
        <taxon>Pooideae</taxon>
        <taxon>Triticodae</taxon>
        <taxon>Triticeae</taxon>
        <taxon>Triticinae</taxon>
        <taxon>Triticum</taxon>
    </lineage>
</organism>
<dbReference type="Gramene" id="TraesMAC2D03G01083680.1">
    <property type="protein sequence ID" value="TraesMAC2D03G01083680.1"/>
    <property type="gene ID" value="TraesMAC2D03G01083680"/>
</dbReference>
<dbReference type="Proteomes" id="UP000019116">
    <property type="component" value="Chromosome 2D"/>
</dbReference>
<dbReference type="Gramene" id="TraesCS2D02G010000.1">
    <property type="protein sequence ID" value="TraesCS2D02G010000.1"/>
    <property type="gene ID" value="TraesCS2D02G010000"/>
</dbReference>
<evidence type="ECO:0000313" key="3">
    <source>
        <dbReference type="Proteomes" id="UP000019116"/>
    </source>
</evidence>
<dbReference type="Gramene" id="TraesCAD_scaffold_036035_01G000600.1">
    <property type="protein sequence ID" value="TraesCAD_scaffold_036035_01G000600.1"/>
    <property type="gene ID" value="TraesCAD_scaffold_036035_01G000600"/>
</dbReference>
<protein>
    <submittedName>
        <fullName evidence="2">Uncharacterized protein</fullName>
    </submittedName>
</protein>
<dbReference type="Gramene" id="TraesLAC2D03G01036930.1">
    <property type="protein sequence ID" value="TraesLAC2D03G01036930.1"/>
    <property type="gene ID" value="TraesLAC2D03G01036930"/>
</dbReference>
<dbReference type="Gramene" id="TraesROB_scaffold_036038_01G000600.1">
    <property type="protein sequence ID" value="TraesROB_scaffold_036038_01G000600.1"/>
    <property type="gene ID" value="TraesROB_scaffold_036038_01G000600"/>
</dbReference>
<reference evidence="2" key="1">
    <citation type="submission" date="2018-08" db="EMBL/GenBank/DDBJ databases">
        <authorList>
            <person name="Rossello M."/>
        </authorList>
    </citation>
    <scope>NUCLEOTIDE SEQUENCE [LARGE SCALE GENOMIC DNA]</scope>
    <source>
        <strain evidence="2">cv. Chinese Spring</strain>
    </source>
</reference>
<feature type="compositionally biased region" description="Polar residues" evidence="1">
    <location>
        <begin position="97"/>
        <end position="112"/>
    </location>
</feature>